<keyword evidence="1 3" id="KW-0547">Nucleotide-binding</keyword>
<sequence>MSKAGNSTMNNGSSRRRRGKRDRHALKPEPKVILHALDTEFKIESLFPIMGVIFVGVLAVMARAGFRGRLSVAGIDLGTTNSVVCVQALSSSVGEIECINDPGTGSPLIPSVVSFLLDKDHKKQFSMLNIDKEKEIDVLVGYDAKQRIDSHAHSTIFHSKRFLGRDFTDEAVTEQQAEVEFDVALDIHNTVMSPSSLDGDDGGGVVFRIPHVGGDSKSDPLLVSPESIGSYIVSYLMKLTQHHLGYDNVKSAVIAVPAKFDMVQRQATAQAFKLAGIKVARVLEEPVAAALAYGLHRKPNVDHILVYDFGGGTLDVSILHVSDGFVDVMASEGDDRLGGADFDAAAAHYLTTADNTNDQHVERLSNALKNVLGVGDEDVEELMAEKCTKTVEIPLCHNTSFHTIGEKMKIKLSSSNTATEQCLGLGNAFLSDRKYTLDEICDALIPVKLEMTKEQFDQSAESLYMRSRLPIRRVLDALELQPDEIDEVVMVGGSSRMPTIREVVKEELRVSSLNTHIDPDITVAYGCASVID</sequence>
<feature type="transmembrane region" description="Helical" evidence="5">
    <location>
        <begin position="46"/>
        <end position="66"/>
    </location>
</feature>
<dbReference type="GO" id="GO:0005524">
    <property type="term" value="F:ATP binding"/>
    <property type="evidence" value="ECO:0007669"/>
    <property type="project" value="UniProtKB-KW"/>
</dbReference>
<evidence type="ECO:0000256" key="2">
    <source>
        <dbReference type="ARBA" id="ARBA00022840"/>
    </source>
</evidence>
<accession>A0A7S2PEL7</accession>
<reference evidence="6" key="1">
    <citation type="submission" date="2021-01" db="EMBL/GenBank/DDBJ databases">
        <authorList>
            <person name="Corre E."/>
            <person name="Pelletier E."/>
            <person name="Niang G."/>
            <person name="Scheremetjew M."/>
            <person name="Finn R."/>
            <person name="Kale V."/>
            <person name="Holt S."/>
            <person name="Cochrane G."/>
            <person name="Meng A."/>
            <person name="Brown T."/>
            <person name="Cohen L."/>
        </authorList>
    </citation>
    <scope>NUCLEOTIDE SEQUENCE</scope>
    <source>
        <strain evidence="6">B650</strain>
    </source>
</reference>
<evidence type="ECO:0000256" key="3">
    <source>
        <dbReference type="RuleBase" id="RU003322"/>
    </source>
</evidence>
<name>A0A7S2PEL7_9STRA</name>
<dbReference type="EMBL" id="HBGY01022523">
    <property type="protein sequence ID" value="CAD9593562.1"/>
    <property type="molecule type" value="Transcribed_RNA"/>
</dbReference>
<dbReference type="SUPFAM" id="SSF53067">
    <property type="entry name" value="Actin-like ATPase domain"/>
    <property type="match status" value="2"/>
</dbReference>
<dbReference type="GO" id="GO:0140662">
    <property type="term" value="F:ATP-dependent protein folding chaperone"/>
    <property type="evidence" value="ECO:0007669"/>
    <property type="project" value="InterPro"/>
</dbReference>
<keyword evidence="5" id="KW-0472">Membrane</keyword>
<dbReference type="InterPro" id="IPR018181">
    <property type="entry name" value="Heat_shock_70_CS"/>
</dbReference>
<feature type="compositionally biased region" description="Low complexity" evidence="4">
    <location>
        <begin position="1"/>
        <end position="13"/>
    </location>
</feature>
<gene>
    <name evidence="6" type="ORF">LDAN0321_LOCUS14238</name>
</gene>
<dbReference type="Gene3D" id="3.30.420.40">
    <property type="match status" value="2"/>
</dbReference>
<evidence type="ECO:0000256" key="1">
    <source>
        <dbReference type="ARBA" id="ARBA00022741"/>
    </source>
</evidence>
<dbReference type="Gene3D" id="3.30.30.30">
    <property type="match status" value="1"/>
</dbReference>
<evidence type="ECO:0000256" key="5">
    <source>
        <dbReference type="SAM" id="Phobius"/>
    </source>
</evidence>
<dbReference type="AlphaFoldDB" id="A0A7S2PEL7"/>
<dbReference type="Pfam" id="PF00012">
    <property type="entry name" value="HSP70"/>
    <property type="match status" value="2"/>
</dbReference>
<protein>
    <submittedName>
        <fullName evidence="6">Uncharacterized protein</fullName>
    </submittedName>
</protein>
<dbReference type="Gene3D" id="3.90.640.10">
    <property type="entry name" value="Actin, Chain A, domain 4"/>
    <property type="match status" value="1"/>
</dbReference>
<keyword evidence="2 3" id="KW-0067">ATP-binding</keyword>
<dbReference type="PROSITE" id="PS01036">
    <property type="entry name" value="HSP70_3"/>
    <property type="match status" value="1"/>
</dbReference>
<dbReference type="InterPro" id="IPR013126">
    <property type="entry name" value="Hsp_70_fam"/>
</dbReference>
<feature type="compositionally biased region" description="Basic residues" evidence="4">
    <location>
        <begin position="14"/>
        <end position="24"/>
    </location>
</feature>
<proteinExistence type="inferred from homology"/>
<dbReference type="InterPro" id="IPR043129">
    <property type="entry name" value="ATPase_NBD"/>
</dbReference>
<feature type="region of interest" description="Disordered" evidence="4">
    <location>
        <begin position="1"/>
        <end position="25"/>
    </location>
</feature>
<dbReference type="PANTHER" id="PTHR19375">
    <property type="entry name" value="HEAT SHOCK PROTEIN 70KDA"/>
    <property type="match status" value="1"/>
</dbReference>
<evidence type="ECO:0000313" key="6">
    <source>
        <dbReference type="EMBL" id="CAD9593562.1"/>
    </source>
</evidence>
<keyword evidence="5" id="KW-1133">Transmembrane helix</keyword>
<evidence type="ECO:0000256" key="4">
    <source>
        <dbReference type="SAM" id="MobiDB-lite"/>
    </source>
</evidence>
<dbReference type="PROSITE" id="PS00329">
    <property type="entry name" value="HSP70_2"/>
    <property type="match status" value="1"/>
</dbReference>
<dbReference type="PROSITE" id="PS00297">
    <property type="entry name" value="HSP70_1"/>
    <property type="match status" value="1"/>
</dbReference>
<keyword evidence="5" id="KW-0812">Transmembrane</keyword>
<organism evidence="6">
    <name type="scientific">Leptocylindrus danicus</name>
    <dbReference type="NCBI Taxonomy" id="163516"/>
    <lineage>
        <taxon>Eukaryota</taxon>
        <taxon>Sar</taxon>
        <taxon>Stramenopiles</taxon>
        <taxon>Ochrophyta</taxon>
        <taxon>Bacillariophyta</taxon>
        <taxon>Coscinodiscophyceae</taxon>
        <taxon>Chaetocerotophycidae</taxon>
        <taxon>Leptocylindrales</taxon>
        <taxon>Leptocylindraceae</taxon>
        <taxon>Leptocylindrus</taxon>
    </lineage>
</organism>
<comment type="similarity">
    <text evidence="3">Belongs to the heat shock protein 70 family.</text>
</comment>